<dbReference type="AlphaFoldDB" id="A0A7C0Y3C0"/>
<organism evidence="1">
    <name type="scientific">Desulfofervidus auxilii</name>
    <dbReference type="NCBI Taxonomy" id="1621989"/>
    <lineage>
        <taxon>Bacteria</taxon>
        <taxon>Pseudomonadati</taxon>
        <taxon>Thermodesulfobacteriota</taxon>
        <taxon>Candidatus Desulfofervidia</taxon>
        <taxon>Candidatus Desulfofervidales</taxon>
        <taxon>Candidatus Desulfofervidaceae</taxon>
        <taxon>Candidatus Desulfofervidus</taxon>
    </lineage>
</organism>
<comment type="caution">
    <text evidence="1">The sequence shown here is derived from an EMBL/GenBank/DDBJ whole genome shotgun (WGS) entry which is preliminary data.</text>
</comment>
<dbReference type="InterPro" id="IPR017850">
    <property type="entry name" value="Alkaline_phosphatase_core_sf"/>
</dbReference>
<dbReference type="Proteomes" id="UP000886289">
    <property type="component" value="Unassembled WGS sequence"/>
</dbReference>
<name>A0A7C0Y3C0_DESA2</name>
<proteinExistence type="predicted"/>
<dbReference type="SUPFAM" id="SSF53649">
    <property type="entry name" value="Alkaline phosphatase-like"/>
    <property type="match status" value="1"/>
</dbReference>
<gene>
    <name evidence="1" type="ORF">ENG63_08430</name>
</gene>
<sequence length="60" mass="6665">MKVWIIGLDGATFKSIDLLVKKGILPNFKYLFQNGCRAILKSTMPFFTGPAWVSMVTGVN</sequence>
<dbReference type="Pfam" id="PF01663">
    <property type="entry name" value="Phosphodiest"/>
    <property type="match status" value="1"/>
</dbReference>
<evidence type="ECO:0000313" key="1">
    <source>
        <dbReference type="EMBL" id="HDD44867.1"/>
    </source>
</evidence>
<protein>
    <submittedName>
        <fullName evidence="1">Phosphodiesterase</fullName>
    </submittedName>
</protein>
<accession>A0A7C0Y3C0</accession>
<dbReference type="EMBL" id="DRBS01000312">
    <property type="protein sequence ID" value="HDD44867.1"/>
    <property type="molecule type" value="Genomic_DNA"/>
</dbReference>
<reference evidence="1" key="1">
    <citation type="journal article" date="2020" name="mSystems">
        <title>Genome- and Community-Level Interaction Insights into Carbon Utilization and Element Cycling Functions of Hydrothermarchaeota in Hydrothermal Sediment.</title>
        <authorList>
            <person name="Zhou Z."/>
            <person name="Liu Y."/>
            <person name="Xu W."/>
            <person name="Pan J."/>
            <person name="Luo Z.H."/>
            <person name="Li M."/>
        </authorList>
    </citation>
    <scope>NUCLEOTIDE SEQUENCE [LARGE SCALE GENOMIC DNA]</scope>
    <source>
        <strain evidence="1">HyVt-233</strain>
    </source>
</reference>
<dbReference type="Gene3D" id="3.40.720.10">
    <property type="entry name" value="Alkaline Phosphatase, subunit A"/>
    <property type="match status" value="1"/>
</dbReference>
<feature type="non-terminal residue" evidence="1">
    <location>
        <position position="60"/>
    </location>
</feature>
<dbReference type="InterPro" id="IPR002591">
    <property type="entry name" value="Phosphodiest/P_Trfase"/>
</dbReference>